<accession>A0A497EPG9</accession>
<gene>
    <name evidence="1" type="ORF">DRJ31_05935</name>
</gene>
<evidence type="ECO:0000313" key="1">
    <source>
        <dbReference type="EMBL" id="RLE49036.1"/>
    </source>
</evidence>
<dbReference type="EMBL" id="QMQV01000050">
    <property type="protein sequence ID" value="RLE49036.1"/>
    <property type="molecule type" value="Genomic_DNA"/>
</dbReference>
<name>A0A497EPG9_9CREN</name>
<organism evidence="1 2">
    <name type="scientific">Thermoproteota archaeon</name>
    <dbReference type="NCBI Taxonomy" id="2056631"/>
    <lineage>
        <taxon>Archaea</taxon>
        <taxon>Thermoproteota</taxon>
    </lineage>
</organism>
<dbReference type="Proteomes" id="UP000278475">
    <property type="component" value="Unassembled WGS sequence"/>
</dbReference>
<sequence length="33" mass="3493">MQELLGLEGVNDGPSFIYASSNLRCSCCSTIAL</sequence>
<reference evidence="1 2" key="1">
    <citation type="submission" date="2018-06" db="EMBL/GenBank/DDBJ databases">
        <title>Extensive metabolic versatility and redundancy in microbially diverse, dynamic hydrothermal sediments.</title>
        <authorList>
            <person name="Dombrowski N."/>
            <person name="Teske A."/>
            <person name="Baker B.J."/>
        </authorList>
    </citation>
    <scope>NUCLEOTIDE SEQUENCE [LARGE SCALE GENOMIC DNA]</scope>
    <source>
        <strain evidence="1">B66_G16</strain>
    </source>
</reference>
<comment type="caution">
    <text evidence="1">The sequence shown here is derived from an EMBL/GenBank/DDBJ whole genome shotgun (WGS) entry which is preliminary data.</text>
</comment>
<dbReference type="AlphaFoldDB" id="A0A497EPG9"/>
<proteinExistence type="predicted"/>
<dbReference type="NCBIfam" id="TIGR01053">
    <property type="entry name" value="LSD1"/>
    <property type="match status" value="1"/>
</dbReference>
<protein>
    <submittedName>
        <fullName evidence="1">Uncharacterized protein</fullName>
    </submittedName>
</protein>
<evidence type="ECO:0000313" key="2">
    <source>
        <dbReference type="Proteomes" id="UP000278475"/>
    </source>
</evidence>